<evidence type="ECO:0000313" key="3">
    <source>
        <dbReference type="Proteomes" id="UP000186817"/>
    </source>
</evidence>
<proteinExistence type="predicted"/>
<accession>A0A1Q9EIG8</accession>
<protein>
    <submittedName>
        <fullName evidence="2">Uncharacterized protein</fullName>
    </submittedName>
</protein>
<organism evidence="2 3">
    <name type="scientific">Symbiodinium microadriaticum</name>
    <name type="common">Dinoflagellate</name>
    <name type="synonym">Zooxanthella microadriatica</name>
    <dbReference type="NCBI Taxonomy" id="2951"/>
    <lineage>
        <taxon>Eukaryota</taxon>
        <taxon>Sar</taxon>
        <taxon>Alveolata</taxon>
        <taxon>Dinophyceae</taxon>
        <taxon>Suessiales</taxon>
        <taxon>Symbiodiniaceae</taxon>
        <taxon>Symbiodinium</taxon>
    </lineage>
</organism>
<name>A0A1Q9EIG8_SYMMI</name>
<evidence type="ECO:0000256" key="1">
    <source>
        <dbReference type="SAM" id="MobiDB-lite"/>
    </source>
</evidence>
<dbReference type="SUPFAM" id="SSF48371">
    <property type="entry name" value="ARM repeat"/>
    <property type="match status" value="1"/>
</dbReference>
<dbReference type="InterPro" id="IPR011989">
    <property type="entry name" value="ARM-like"/>
</dbReference>
<gene>
    <name evidence="2" type="ORF">AK812_SmicGene9430</name>
</gene>
<dbReference type="Proteomes" id="UP000186817">
    <property type="component" value="Unassembled WGS sequence"/>
</dbReference>
<dbReference type="EMBL" id="LSRX01000144">
    <property type="protein sequence ID" value="OLQ07236.1"/>
    <property type="molecule type" value="Genomic_DNA"/>
</dbReference>
<feature type="region of interest" description="Disordered" evidence="1">
    <location>
        <begin position="262"/>
        <end position="290"/>
    </location>
</feature>
<sequence length="290" mass="30338">MGKRSHDEEPVKHPDIEELVSATLRSIAQVEGQRGFVISAGAVSAALDVASLQAAGARREAVRLLTLLYGEPSARRAPEQHDVIKILSEVLADHALEDATHSDAAQIFAWLLFGCPEKPTEGVDAREHAAKALASLAAHPAGVQVIARQGALPDLAQLASSEGPAQRWGALALRHAATDEKHRDEVIRFLPSLLAALGNGALSCASAAEALGALAEDESLRSQLFQAGAPGALKEALERPRGASPQDLHCCEALARALHVLPDEGGSSESSKDLRDAHADDATDASKSKG</sequence>
<reference evidence="2 3" key="1">
    <citation type="submission" date="2016-02" db="EMBL/GenBank/DDBJ databases">
        <title>Genome analysis of coral dinoflagellate symbionts highlights evolutionary adaptations to a symbiotic lifestyle.</title>
        <authorList>
            <person name="Aranda M."/>
            <person name="Li Y."/>
            <person name="Liew Y.J."/>
            <person name="Baumgarten S."/>
            <person name="Simakov O."/>
            <person name="Wilson M."/>
            <person name="Piel J."/>
            <person name="Ashoor H."/>
            <person name="Bougouffa S."/>
            <person name="Bajic V.B."/>
            <person name="Ryu T."/>
            <person name="Ravasi T."/>
            <person name="Bayer T."/>
            <person name="Micklem G."/>
            <person name="Kim H."/>
            <person name="Bhak J."/>
            <person name="Lajeunesse T.C."/>
            <person name="Voolstra C.R."/>
        </authorList>
    </citation>
    <scope>NUCLEOTIDE SEQUENCE [LARGE SCALE GENOMIC DNA]</scope>
    <source>
        <strain evidence="2 3">CCMP2467</strain>
    </source>
</reference>
<dbReference type="Gene3D" id="1.25.10.10">
    <property type="entry name" value="Leucine-rich Repeat Variant"/>
    <property type="match status" value="1"/>
</dbReference>
<dbReference type="InterPro" id="IPR016024">
    <property type="entry name" value="ARM-type_fold"/>
</dbReference>
<evidence type="ECO:0000313" key="2">
    <source>
        <dbReference type="EMBL" id="OLQ07236.1"/>
    </source>
</evidence>
<dbReference type="OrthoDB" id="441075at2759"/>
<comment type="caution">
    <text evidence="2">The sequence shown here is derived from an EMBL/GenBank/DDBJ whole genome shotgun (WGS) entry which is preliminary data.</text>
</comment>
<feature type="compositionally biased region" description="Basic and acidic residues" evidence="1">
    <location>
        <begin position="270"/>
        <end position="290"/>
    </location>
</feature>
<keyword evidence="3" id="KW-1185">Reference proteome</keyword>
<dbReference type="AlphaFoldDB" id="A0A1Q9EIG8"/>